<evidence type="ECO:0000313" key="1">
    <source>
        <dbReference type="EMBL" id="RMX56700.1"/>
    </source>
</evidence>
<protein>
    <submittedName>
        <fullName evidence="1">Uncharacterized protein</fullName>
    </submittedName>
</protein>
<keyword evidence="2" id="KW-1185">Reference proteome</keyword>
<dbReference type="Proteomes" id="UP000275408">
    <property type="component" value="Unassembled WGS sequence"/>
</dbReference>
<dbReference type="AlphaFoldDB" id="A0A3M6USS8"/>
<comment type="caution">
    <text evidence="1">The sequence shown here is derived from an EMBL/GenBank/DDBJ whole genome shotgun (WGS) entry which is preliminary data.</text>
</comment>
<name>A0A3M6USS8_POCDA</name>
<evidence type="ECO:0000313" key="2">
    <source>
        <dbReference type="Proteomes" id="UP000275408"/>
    </source>
</evidence>
<sequence>MSEANYCFTDIIIDIGVEREGIDAATPGSGLCNDSALASKTNRSFAAEQTECGTLYERTKMSYERTRAPYRESLDNINQIQKATWKFQSCPTENCQSN</sequence>
<accession>A0A3M6USS8</accession>
<proteinExistence type="predicted"/>
<organism evidence="1 2">
    <name type="scientific">Pocillopora damicornis</name>
    <name type="common">Cauliflower coral</name>
    <name type="synonym">Millepora damicornis</name>
    <dbReference type="NCBI Taxonomy" id="46731"/>
    <lineage>
        <taxon>Eukaryota</taxon>
        <taxon>Metazoa</taxon>
        <taxon>Cnidaria</taxon>
        <taxon>Anthozoa</taxon>
        <taxon>Hexacorallia</taxon>
        <taxon>Scleractinia</taxon>
        <taxon>Astrocoeniina</taxon>
        <taxon>Pocilloporidae</taxon>
        <taxon>Pocillopora</taxon>
    </lineage>
</organism>
<dbReference type="EMBL" id="RCHS01000820">
    <property type="protein sequence ID" value="RMX56700.1"/>
    <property type="molecule type" value="Genomic_DNA"/>
</dbReference>
<reference evidence="1 2" key="1">
    <citation type="journal article" date="2018" name="Sci. Rep.">
        <title>Comparative analysis of the Pocillopora damicornis genome highlights role of immune system in coral evolution.</title>
        <authorList>
            <person name="Cunning R."/>
            <person name="Bay R.A."/>
            <person name="Gillette P."/>
            <person name="Baker A.C."/>
            <person name="Traylor-Knowles N."/>
        </authorList>
    </citation>
    <scope>NUCLEOTIDE SEQUENCE [LARGE SCALE GENOMIC DNA]</scope>
    <source>
        <strain evidence="1">RSMAS</strain>
        <tissue evidence="1">Whole animal</tissue>
    </source>
</reference>
<gene>
    <name evidence="1" type="ORF">pdam_00015765</name>
</gene>